<protein>
    <submittedName>
        <fullName evidence="1">Uncharacterized protein</fullName>
    </submittedName>
</protein>
<comment type="caution">
    <text evidence="1">The sequence shown here is derived from an EMBL/GenBank/DDBJ whole genome shotgun (WGS) entry which is preliminary data.</text>
</comment>
<evidence type="ECO:0000313" key="2">
    <source>
        <dbReference type="Proteomes" id="UP001552502"/>
    </source>
</evidence>
<reference evidence="1 2" key="1">
    <citation type="journal article" date="2023" name="Proc. Natl. Acad. Sci. U.S.A.">
        <title>Bacterial tolerance to host-exuded specialized metabolites structures the maize root microbiome.</title>
        <authorList>
            <person name="Thoenen L."/>
            <person name="Giroud C."/>
            <person name="Kreuzer M."/>
            <person name="Waelchli J."/>
            <person name="Gfeller V."/>
            <person name="Deslandes-Herold G."/>
            <person name="Mateo P."/>
            <person name="Robert C.A.M."/>
            <person name="Ahrens C.H."/>
            <person name="Rubio-Somoza I."/>
            <person name="Bruggmann R."/>
            <person name="Erb M."/>
            <person name="Schlaeppi K."/>
        </authorList>
    </citation>
    <scope>NUCLEOTIDE SEQUENCE [LARGE SCALE GENOMIC DNA]</scope>
    <source>
        <strain evidence="1 2">LBA1-1-1.1</strain>
    </source>
</reference>
<evidence type="ECO:0000313" key="1">
    <source>
        <dbReference type="EMBL" id="MEV4912711.1"/>
    </source>
</evidence>
<keyword evidence="2" id="KW-1185">Reference proteome</keyword>
<accession>A0ABV3IEV0</accession>
<dbReference type="EMBL" id="JBEGIE010000045">
    <property type="protein sequence ID" value="MEV4912711.1"/>
    <property type="molecule type" value="Genomic_DNA"/>
</dbReference>
<name>A0ABV3IEV0_9BACI</name>
<organism evidence="1 2">
    <name type="scientific">Bacillus proteolyticus</name>
    <dbReference type="NCBI Taxonomy" id="2026192"/>
    <lineage>
        <taxon>Bacteria</taxon>
        <taxon>Bacillati</taxon>
        <taxon>Bacillota</taxon>
        <taxon>Bacilli</taxon>
        <taxon>Bacillales</taxon>
        <taxon>Bacillaceae</taxon>
        <taxon>Bacillus</taxon>
        <taxon>Bacillus cereus group</taxon>
    </lineage>
</organism>
<dbReference type="Proteomes" id="UP001552502">
    <property type="component" value="Unassembled WGS sequence"/>
</dbReference>
<sequence length="116" mass="13050">MEEVAAFMNKLPNSMKNVVEKIKNIEIRDLFPEPSAADVGSVGERKTLGELFSVAKSETKVQVQNANRLSGEKLPAEGVGEANPNIVRTNMLKEKYSHLSARHFKLWTIIYWSSIF</sequence>
<gene>
    <name evidence="1" type="ORF">MRBLBA1_003548</name>
</gene>
<dbReference type="RefSeq" id="WP_199640452.1">
    <property type="nucleotide sequence ID" value="NZ_JBEGIE010000045.1"/>
</dbReference>
<proteinExistence type="predicted"/>